<gene>
    <name evidence="1" type="ORF">C8C78_1642</name>
</gene>
<organism evidence="1 2">
    <name type="scientific">Halanaerobium congolense</name>
    <dbReference type="NCBI Taxonomy" id="54121"/>
    <lineage>
        <taxon>Bacteria</taxon>
        <taxon>Bacillati</taxon>
        <taxon>Bacillota</taxon>
        <taxon>Clostridia</taxon>
        <taxon>Halanaerobiales</taxon>
        <taxon>Halanaerobiaceae</taxon>
        <taxon>Halanaerobium</taxon>
    </lineage>
</organism>
<dbReference type="AlphaFoldDB" id="A0A318DYY4"/>
<name>A0A318DYY4_9FIRM</name>
<reference evidence="1 2" key="1">
    <citation type="submission" date="2018-04" db="EMBL/GenBank/DDBJ databases">
        <title>Subsurface microbial communities from deep shales in Ohio and West Virginia, USA.</title>
        <authorList>
            <person name="Wrighton K."/>
        </authorList>
    </citation>
    <scope>NUCLEOTIDE SEQUENCE [LARGE SCALE GENOMIC DNA]</scope>
    <source>
        <strain evidence="1 2">MSL28</strain>
    </source>
</reference>
<sequence length="51" mass="6026">MKWNKDKNIRDAGHWMASKIELIELKDEILNAVEYLMLNLAGETLVRRKIN</sequence>
<dbReference type="EMBL" id="QICM01000064">
    <property type="protein sequence ID" value="PXV60005.1"/>
    <property type="molecule type" value="Genomic_DNA"/>
</dbReference>
<proteinExistence type="predicted"/>
<dbReference type="RefSeq" id="WP_181413366.1">
    <property type="nucleotide sequence ID" value="NZ_QICM01000064.1"/>
</dbReference>
<accession>A0A318DYY4</accession>
<protein>
    <submittedName>
        <fullName evidence="1">Uncharacterized protein</fullName>
    </submittedName>
</protein>
<evidence type="ECO:0000313" key="2">
    <source>
        <dbReference type="Proteomes" id="UP000247389"/>
    </source>
</evidence>
<comment type="caution">
    <text evidence="1">The sequence shown here is derived from an EMBL/GenBank/DDBJ whole genome shotgun (WGS) entry which is preliminary data.</text>
</comment>
<evidence type="ECO:0000313" key="1">
    <source>
        <dbReference type="EMBL" id="PXV60005.1"/>
    </source>
</evidence>
<dbReference type="Proteomes" id="UP000247389">
    <property type="component" value="Unassembled WGS sequence"/>
</dbReference>